<dbReference type="InterPro" id="IPR013046">
    <property type="entry name" value="GpV/Gp45"/>
</dbReference>
<sequence>MADPLGGQRGFTQAETSRRLGNIVRLGRVVALDAPAARVKVETLGNVTTWLPWLTHRAGPDVTWWAPEPGEQVVVLAPGGELDQAVALPALYQTRHPAPADRPTVHRTVYDDGTTVEYDRVARVLRVAAPNQVSIHAEGQITLRGNVCITGHLQVMGTIRAEHEIYSRLRVWPPAPCVVPPMGPSDREALIDAADAQGGGHGG</sequence>
<dbReference type="Pfam" id="PF04717">
    <property type="entry name" value="Phage_base_V"/>
    <property type="match status" value="1"/>
</dbReference>
<dbReference type="RefSeq" id="WP_184437798.1">
    <property type="nucleotide sequence ID" value="NZ_JACIGI010000049.1"/>
</dbReference>
<dbReference type="Proteomes" id="UP000555728">
    <property type="component" value="Unassembled WGS sequence"/>
</dbReference>
<proteinExistence type="predicted"/>
<organism evidence="2 3">
    <name type="scientific">Roseospira goensis</name>
    <dbReference type="NCBI Taxonomy" id="391922"/>
    <lineage>
        <taxon>Bacteria</taxon>
        <taxon>Pseudomonadati</taxon>
        <taxon>Pseudomonadota</taxon>
        <taxon>Alphaproteobacteria</taxon>
        <taxon>Rhodospirillales</taxon>
        <taxon>Rhodospirillaceae</taxon>
        <taxon>Roseospira</taxon>
    </lineage>
</organism>
<dbReference type="InterPro" id="IPR006531">
    <property type="entry name" value="Gp5/Vgr_OB"/>
</dbReference>
<evidence type="ECO:0000259" key="1">
    <source>
        <dbReference type="Pfam" id="PF04717"/>
    </source>
</evidence>
<comment type="caution">
    <text evidence="2">The sequence shown here is derived from an EMBL/GenBank/DDBJ whole genome shotgun (WGS) entry which is preliminary data.</text>
</comment>
<evidence type="ECO:0000313" key="3">
    <source>
        <dbReference type="Proteomes" id="UP000555728"/>
    </source>
</evidence>
<feature type="domain" description="Gp5/Type VI secretion system Vgr protein OB-fold" evidence="1">
    <location>
        <begin position="26"/>
        <end position="92"/>
    </location>
</feature>
<dbReference type="EMBL" id="JACIGI010000049">
    <property type="protein sequence ID" value="MBB4287747.1"/>
    <property type="molecule type" value="Genomic_DNA"/>
</dbReference>
<gene>
    <name evidence="2" type="ORF">GGD88_003504</name>
</gene>
<evidence type="ECO:0000313" key="2">
    <source>
        <dbReference type="EMBL" id="MBB4287747.1"/>
    </source>
</evidence>
<dbReference type="NCBIfam" id="TIGR01644">
    <property type="entry name" value="phage_P2_V"/>
    <property type="match status" value="1"/>
</dbReference>
<dbReference type="InterPro" id="IPR037026">
    <property type="entry name" value="Vgr_OB-fold_dom_sf"/>
</dbReference>
<dbReference type="Gene3D" id="2.40.50.230">
    <property type="entry name" value="Gp5 N-terminal domain"/>
    <property type="match status" value="1"/>
</dbReference>
<name>A0A7W6WMQ5_9PROT</name>
<keyword evidence="3" id="KW-1185">Reference proteome</keyword>
<protein>
    <submittedName>
        <fullName evidence="2">Phage baseplate assembly protein V</fullName>
    </submittedName>
</protein>
<dbReference type="AlphaFoldDB" id="A0A7W6WMQ5"/>
<accession>A0A7W6WMQ5</accession>
<reference evidence="2 3" key="1">
    <citation type="submission" date="2020-08" db="EMBL/GenBank/DDBJ databases">
        <title>Genome sequencing of Purple Non-Sulfur Bacteria from various extreme environments.</title>
        <authorList>
            <person name="Mayer M."/>
        </authorList>
    </citation>
    <scope>NUCLEOTIDE SEQUENCE [LARGE SCALE GENOMIC DNA]</scope>
    <source>
        <strain evidence="2 3">JA135</strain>
    </source>
</reference>
<dbReference type="Gene3D" id="6.20.150.10">
    <property type="match status" value="1"/>
</dbReference>